<dbReference type="AlphaFoldDB" id="A0A7S2CVN0"/>
<protein>
    <recommendedName>
        <fullName evidence="2">K Homology domain-containing protein</fullName>
    </recommendedName>
</protein>
<dbReference type="EMBL" id="HBGS01033803">
    <property type="protein sequence ID" value="CAD9436513.1"/>
    <property type="molecule type" value="Transcribed_RNA"/>
</dbReference>
<name>A0A7S2CVN0_9STRA</name>
<evidence type="ECO:0000256" key="1">
    <source>
        <dbReference type="PROSITE-ProRule" id="PRU00117"/>
    </source>
</evidence>
<accession>A0A7S2CVN0</accession>
<dbReference type="InterPro" id="IPR004088">
    <property type="entry name" value="KH_dom_type_1"/>
</dbReference>
<evidence type="ECO:0000259" key="2">
    <source>
        <dbReference type="Pfam" id="PF00013"/>
    </source>
</evidence>
<dbReference type="InterPro" id="IPR036612">
    <property type="entry name" value="KH_dom_type_1_sf"/>
</dbReference>
<dbReference type="CDD" id="cd00105">
    <property type="entry name" value="KH-I"/>
    <property type="match status" value="1"/>
</dbReference>
<feature type="domain" description="K Homology" evidence="2">
    <location>
        <begin position="188"/>
        <end position="226"/>
    </location>
</feature>
<dbReference type="PROSITE" id="PS50084">
    <property type="entry name" value="KH_TYPE_1"/>
    <property type="match status" value="1"/>
</dbReference>
<dbReference type="GO" id="GO:0003723">
    <property type="term" value="F:RNA binding"/>
    <property type="evidence" value="ECO:0007669"/>
    <property type="project" value="UniProtKB-UniRule"/>
</dbReference>
<dbReference type="SUPFAM" id="SSF54791">
    <property type="entry name" value="Eukaryotic type KH-domain (KH-domain type I)"/>
    <property type="match status" value="1"/>
</dbReference>
<proteinExistence type="predicted"/>
<gene>
    <name evidence="3" type="ORF">DSPE1174_LOCUS17392</name>
</gene>
<sequence length="267" mass="29031">MFQQQPPPPAATAENASEFFALVVEGHMPVYSTSFKHTSDTMWELELPSNILKNPLNMCFFMTQAGYNITQGGNMILELWGCIIPVEIANPATGERWTPGKEPFPYRFLARLGPNEVSCVVPVNWTINEIPYSVRLGVAAKPVHEATQPVTFQRCLNESAGQPAIGGLGGHAGGSYNQSVGGWQVIGSIPDGLAGKFIGKKGSNIKELKKRFKCDIRLKAQDNGNGSVQDVEVQNLGPQFVGELTKYVANFTVASVSRHTGNMSMMN</sequence>
<organism evidence="3">
    <name type="scientific">Octactis speculum</name>
    <dbReference type="NCBI Taxonomy" id="3111310"/>
    <lineage>
        <taxon>Eukaryota</taxon>
        <taxon>Sar</taxon>
        <taxon>Stramenopiles</taxon>
        <taxon>Ochrophyta</taxon>
        <taxon>Dictyochophyceae</taxon>
        <taxon>Dictyochales</taxon>
        <taxon>Dictyochaceae</taxon>
        <taxon>Octactis</taxon>
    </lineage>
</organism>
<dbReference type="Pfam" id="PF00013">
    <property type="entry name" value="KH_1"/>
    <property type="match status" value="1"/>
</dbReference>
<evidence type="ECO:0000313" key="3">
    <source>
        <dbReference type="EMBL" id="CAD9436513.1"/>
    </source>
</evidence>
<keyword evidence="1" id="KW-0694">RNA-binding</keyword>
<reference evidence="3" key="1">
    <citation type="submission" date="2021-01" db="EMBL/GenBank/DDBJ databases">
        <authorList>
            <person name="Corre E."/>
            <person name="Pelletier E."/>
            <person name="Niang G."/>
            <person name="Scheremetjew M."/>
            <person name="Finn R."/>
            <person name="Kale V."/>
            <person name="Holt S."/>
            <person name="Cochrane G."/>
            <person name="Meng A."/>
            <person name="Brown T."/>
            <person name="Cohen L."/>
        </authorList>
    </citation>
    <scope>NUCLEOTIDE SEQUENCE</scope>
    <source>
        <strain evidence="3">CCMP1381</strain>
    </source>
</reference>
<dbReference type="Gene3D" id="3.30.1370.10">
    <property type="entry name" value="K Homology domain, type 1"/>
    <property type="match status" value="1"/>
</dbReference>